<organism evidence="15">
    <name type="scientific">Pseudhymenochirus merlini</name>
    <name type="common">Merlin's clawed frog</name>
    <dbReference type="NCBI Taxonomy" id="864177"/>
    <lineage>
        <taxon>Eukaryota</taxon>
        <taxon>Metazoa</taxon>
        <taxon>Chordata</taxon>
        <taxon>Craniata</taxon>
        <taxon>Vertebrata</taxon>
        <taxon>Euteleostomi</taxon>
        <taxon>Amphibia</taxon>
        <taxon>Batrachia</taxon>
        <taxon>Anura</taxon>
        <taxon>Pipoidea</taxon>
        <taxon>Pipidae</taxon>
        <taxon>Pipinae</taxon>
        <taxon>Pseudhymenochirus</taxon>
    </lineage>
</organism>
<dbReference type="EMBL" id="HM991333">
    <property type="protein sequence ID" value="ADM35700.1"/>
    <property type="molecule type" value="Genomic_DNA"/>
</dbReference>
<evidence type="ECO:0000256" key="8">
    <source>
        <dbReference type="ARBA" id="ARBA00023065"/>
    </source>
</evidence>
<keyword evidence="6 12" id="KW-0375">Hydrogen ion transport</keyword>
<evidence type="ECO:0000256" key="4">
    <source>
        <dbReference type="ARBA" id="ARBA00022547"/>
    </source>
</evidence>
<dbReference type="GeneID" id="10744104"/>
<accession>F6KDA9</accession>
<evidence type="ECO:0000256" key="9">
    <source>
        <dbReference type="ARBA" id="ARBA00023128"/>
    </source>
</evidence>
<evidence type="ECO:0000256" key="6">
    <source>
        <dbReference type="ARBA" id="ARBA00022781"/>
    </source>
</evidence>
<geneLocation type="mitochondrion" evidence="15"/>
<keyword evidence="4 12" id="KW-0138">CF(0)</keyword>
<dbReference type="GO" id="GO:0045259">
    <property type="term" value="C:proton-transporting ATP synthase complex"/>
    <property type="evidence" value="ECO:0007669"/>
    <property type="project" value="UniProtKB-KW"/>
</dbReference>
<dbReference type="PANTHER" id="PTHR39937">
    <property type="entry name" value="ATP SYNTHASE PROTEIN 8"/>
    <property type="match status" value="1"/>
</dbReference>
<evidence type="ECO:0000313" key="15">
    <source>
        <dbReference type="EMBL" id="ADM35700.1"/>
    </source>
</evidence>
<dbReference type="CTD" id="4509"/>
<keyword evidence="11" id="KW-0066">ATP synthesis</keyword>
<evidence type="ECO:0000256" key="12">
    <source>
        <dbReference type="RuleBase" id="RU003661"/>
    </source>
</evidence>
<keyword evidence="9 12" id="KW-0496">Mitochondrion</keyword>
<dbReference type="InterPro" id="IPR001421">
    <property type="entry name" value="ATP8_metazoa"/>
</dbReference>
<comment type="subcellular location">
    <subcellularLocation>
        <location evidence="1 12">Mitochondrion membrane</location>
        <topology evidence="1 12">Single-pass membrane protein</topology>
    </subcellularLocation>
</comment>
<evidence type="ECO:0000256" key="3">
    <source>
        <dbReference type="ARBA" id="ARBA00022448"/>
    </source>
</evidence>
<keyword evidence="7 14" id="KW-1133">Transmembrane helix</keyword>
<feature type="transmembrane region" description="Helical" evidence="14">
    <location>
        <begin position="6"/>
        <end position="24"/>
    </location>
</feature>
<dbReference type="RefSeq" id="YP_004564289.1">
    <property type="nucleotide sequence ID" value="NC_015618.1"/>
</dbReference>
<dbReference type="GO" id="GO:0031966">
    <property type="term" value="C:mitochondrial membrane"/>
    <property type="evidence" value="ECO:0007669"/>
    <property type="project" value="UniProtKB-SubCell"/>
</dbReference>
<reference evidence="15" key="1">
    <citation type="journal article" date="2011" name="BMC Evol. Biol.">
        <title>Reversal to air-driven sound production revealed by a molecular phylogeny of tongueless frogs, family Pipidae.</title>
        <authorList>
            <person name="Irisarri I."/>
            <person name="Vences M."/>
            <person name="San Mauro D."/>
            <person name="Glaw F."/>
            <person name="Zardoya R."/>
        </authorList>
    </citation>
    <scope>NUCLEOTIDE SEQUENCE</scope>
</reference>
<sequence length="55" mass="6459">MPQLNPGPWFLLFVFSWLVLLTIIPPKVSNYQNTNEATTQNTEKQSPQPWSWPWS</sequence>
<dbReference type="InterPro" id="IPR050635">
    <property type="entry name" value="ATPase_protein_8"/>
</dbReference>
<evidence type="ECO:0000256" key="10">
    <source>
        <dbReference type="ARBA" id="ARBA00023136"/>
    </source>
</evidence>
<evidence type="ECO:0000256" key="1">
    <source>
        <dbReference type="ARBA" id="ARBA00004304"/>
    </source>
</evidence>
<proteinExistence type="inferred from homology"/>
<evidence type="ECO:0000256" key="14">
    <source>
        <dbReference type="SAM" id="Phobius"/>
    </source>
</evidence>
<dbReference type="GO" id="GO:0015986">
    <property type="term" value="P:proton motive force-driven ATP synthesis"/>
    <property type="evidence" value="ECO:0007669"/>
    <property type="project" value="InterPro"/>
</dbReference>
<comment type="similarity">
    <text evidence="2 12">Belongs to the ATPase protein 8 family.</text>
</comment>
<dbReference type="Pfam" id="PF00895">
    <property type="entry name" value="ATP-synt_8"/>
    <property type="match status" value="1"/>
</dbReference>
<evidence type="ECO:0000256" key="11">
    <source>
        <dbReference type="ARBA" id="ARBA00023310"/>
    </source>
</evidence>
<feature type="region of interest" description="Disordered" evidence="13">
    <location>
        <begin position="35"/>
        <end position="55"/>
    </location>
</feature>
<dbReference type="PANTHER" id="PTHR39937:SF1">
    <property type="entry name" value="ATP SYNTHASE PROTEIN 8"/>
    <property type="match status" value="1"/>
</dbReference>
<evidence type="ECO:0000256" key="13">
    <source>
        <dbReference type="SAM" id="MobiDB-lite"/>
    </source>
</evidence>
<dbReference type="GO" id="GO:0015078">
    <property type="term" value="F:proton transmembrane transporter activity"/>
    <property type="evidence" value="ECO:0007669"/>
    <property type="project" value="InterPro"/>
</dbReference>
<keyword evidence="8 12" id="KW-0406">Ion transport</keyword>
<protein>
    <recommendedName>
        <fullName evidence="12">ATP synthase complex subunit 8</fullName>
    </recommendedName>
</protein>
<evidence type="ECO:0000256" key="7">
    <source>
        <dbReference type="ARBA" id="ARBA00022989"/>
    </source>
</evidence>
<dbReference type="AlphaFoldDB" id="F6KDA9"/>
<feature type="compositionally biased region" description="Polar residues" evidence="13">
    <location>
        <begin position="44"/>
        <end position="55"/>
    </location>
</feature>
<evidence type="ECO:0000256" key="2">
    <source>
        <dbReference type="ARBA" id="ARBA00008892"/>
    </source>
</evidence>
<keyword evidence="10 14" id="KW-0472">Membrane</keyword>
<gene>
    <name evidence="15" type="primary">atp8</name>
</gene>
<name>F6KDA9_9PIPI</name>
<keyword evidence="3 12" id="KW-0813">Transport</keyword>
<keyword evidence="5 12" id="KW-0812">Transmembrane</keyword>
<evidence type="ECO:0000256" key="5">
    <source>
        <dbReference type="ARBA" id="ARBA00022692"/>
    </source>
</evidence>